<dbReference type="Proteomes" id="UP000004199">
    <property type="component" value="Unassembled WGS sequence"/>
</dbReference>
<sequence>MTPAIIRAVEYLSRYRYHTDVLSVTVNHDLIQQHRICR</sequence>
<evidence type="ECO:0000313" key="2">
    <source>
        <dbReference type="Proteomes" id="UP000004199"/>
    </source>
</evidence>
<gene>
    <name evidence="1" type="ORF">SB444474_5375</name>
</gene>
<accession>I6F8P3</accession>
<protein>
    <submittedName>
        <fullName evidence="1">Uncharacterized protein</fullName>
    </submittedName>
</protein>
<comment type="caution">
    <text evidence="1">The sequence shown here is derived from an EMBL/GenBank/DDBJ whole genome shotgun (WGS) entry which is preliminary data.</text>
</comment>
<name>I6F8P3_SHIBO</name>
<dbReference type="EMBL" id="AKNB01000027">
    <property type="protein sequence ID" value="EIQ52635.1"/>
    <property type="molecule type" value="Genomic_DNA"/>
</dbReference>
<dbReference type="AlphaFoldDB" id="I6F8P3"/>
<organism evidence="1 2">
    <name type="scientific">Shigella boydii 4444-74</name>
    <dbReference type="NCBI Taxonomy" id="766140"/>
    <lineage>
        <taxon>Bacteria</taxon>
        <taxon>Pseudomonadati</taxon>
        <taxon>Pseudomonadota</taxon>
        <taxon>Gammaproteobacteria</taxon>
        <taxon>Enterobacterales</taxon>
        <taxon>Enterobacteriaceae</taxon>
        <taxon>Shigella</taxon>
    </lineage>
</organism>
<dbReference type="PATRIC" id="fig|766140.3.peg.42"/>
<proteinExistence type="predicted"/>
<reference evidence="1 2" key="1">
    <citation type="submission" date="2012-03" db="EMBL/GenBank/DDBJ databases">
        <authorList>
            <person name="Rasko D."/>
            <person name="Redman J."/>
            <person name="Daugherty S.C."/>
            <person name="Tallon L."/>
            <person name="Sadzewicz L."/>
            <person name="Jones K."/>
            <person name="Santana-Cruz I."/>
            <person name="Liu X."/>
        </authorList>
    </citation>
    <scope>NUCLEOTIDE SEQUENCE [LARGE SCALE GENOMIC DNA]</scope>
    <source>
        <strain evidence="1 2">4444-74</strain>
    </source>
</reference>
<evidence type="ECO:0000313" key="1">
    <source>
        <dbReference type="EMBL" id="EIQ52635.1"/>
    </source>
</evidence>